<sequence length="562" mass="63776">MNALFSPDWLEATEYIKHEDEDYIYGYKDFTTSTSSYARYYKANIAPAAEDSSNTVSCWYVYKKATIEGKTFYPSLDALARYEEDINGSSSYSRYYTYTLDENGEYYVYIYSSDESLASHQAYDYEEYDGVDYIYYKKAMFSTLSVPDWFKNSPFKNYFGELLLANILNGNSNGLNNALDDLYNVLFSSEYEDACKKIDAVTGSVKIPSRVIDDFGLTEIVGTSDVKLGKAELALIKTSFNILKATIEYAQSYNLNSDLSFLKFNWADKDEAMKVFEKYLQYDASIDPLKNGFMSQRSPEKMAASKEHFASAVSDLIAAYDDILKNTTDYPTALTEVLKEYKVLREGAVQLQTAITNGGKFYIPETDGLPDSWPASGSLYIDLGKLFDASNFELKNFISCDKNNIPRIRNVYSKYIYNSNTDEEYFTVSEAKKYVYYDNNGEEVEISLPDSQLSAVDSTGKKTVDYLIDAYKNARFFDDDDGGYTLALKIEWHNLEKIFAGFDFASFMNDCGIEMMEHSASSSNAGYHFTHVPIGVLPGLYVYNFYHNGEIADDIKALIASK</sequence>
<proteinExistence type="predicted"/>
<dbReference type="Proteomes" id="UP000190395">
    <property type="component" value="Unassembled WGS sequence"/>
</dbReference>
<name>A0A1T4Q034_9SPIR</name>
<dbReference type="GeneID" id="303368021"/>
<dbReference type="RefSeq" id="WP_078931524.1">
    <property type="nucleotide sequence ID" value="NZ_FUXC01000011.1"/>
</dbReference>
<protein>
    <submittedName>
        <fullName evidence="1">Uncharacterized protein</fullName>
    </submittedName>
</protein>
<evidence type="ECO:0000313" key="1">
    <source>
        <dbReference type="EMBL" id="SJZ96936.1"/>
    </source>
</evidence>
<reference evidence="1 2" key="1">
    <citation type="submission" date="2017-02" db="EMBL/GenBank/DDBJ databases">
        <authorList>
            <person name="Peterson S.W."/>
        </authorList>
    </citation>
    <scope>NUCLEOTIDE SEQUENCE [LARGE SCALE GENOMIC DNA]</scope>
    <source>
        <strain evidence="1 2">ATCC BAA-909</strain>
    </source>
</reference>
<organism evidence="1 2">
    <name type="scientific">Treponema berlinense</name>
    <dbReference type="NCBI Taxonomy" id="225004"/>
    <lineage>
        <taxon>Bacteria</taxon>
        <taxon>Pseudomonadati</taxon>
        <taxon>Spirochaetota</taxon>
        <taxon>Spirochaetia</taxon>
        <taxon>Spirochaetales</taxon>
        <taxon>Treponemataceae</taxon>
        <taxon>Treponema</taxon>
    </lineage>
</organism>
<dbReference type="AlphaFoldDB" id="A0A1T4Q034"/>
<dbReference type="OrthoDB" id="9794671at2"/>
<keyword evidence="2" id="KW-1185">Reference proteome</keyword>
<gene>
    <name evidence="1" type="ORF">SAMN02745152_01793</name>
</gene>
<dbReference type="EMBL" id="FUXC01000011">
    <property type="protein sequence ID" value="SJZ96936.1"/>
    <property type="molecule type" value="Genomic_DNA"/>
</dbReference>
<accession>A0A1T4Q034</accession>
<evidence type="ECO:0000313" key="2">
    <source>
        <dbReference type="Proteomes" id="UP000190395"/>
    </source>
</evidence>
<dbReference type="STRING" id="225004.SAMN02745152_01793"/>